<dbReference type="Proteomes" id="UP000310066">
    <property type="component" value="Unassembled WGS sequence"/>
</dbReference>
<dbReference type="OrthoDB" id="10330232at2759"/>
<protein>
    <submittedName>
        <fullName evidence="1">Uncharacterized protein</fullName>
    </submittedName>
</protein>
<organism evidence="1 2">
    <name type="scientific">Friedmanniomyces endolithicus</name>
    <dbReference type="NCBI Taxonomy" id="329885"/>
    <lineage>
        <taxon>Eukaryota</taxon>
        <taxon>Fungi</taxon>
        <taxon>Dikarya</taxon>
        <taxon>Ascomycota</taxon>
        <taxon>Pezizomycotina</taxon>
        <taxon>Dothideomycetes</taxon>
        <taxon>Dothideomycetidae</taxon>
        <taxon>Mycosphaerellales</taxon>
        <taxon>Teratosphaeriaceae</taxon>
        <taxon>Friedmanniomyces</taxon>
    </lineage>
</organism>
<proteinExistence type="predicted"/>
<accession>A0A4U0U8H0</accession>
<name>A0A4U0U8H0_9PEZI</name>
<comment type="caution">
    <text evidence="1">The sequence shown here is derived from an EMBL/GenBank/DDBJ whole genome shotgun (WGS) entry which is preliminary data.</text>
</comment>
<gene>
    <name evidence="1" type="ORF">B0A54_15713</name>
</gene>
<sequence>MQFFVPDFSPADSLVVGKATLAWTRKNPSVNRMYAGPGGSRDIKAASISWSNVLDSIYPKIPQTLQMMASSSKAKTTFYTASSQCEALETDADASELDGETLVVGESDDEEA</sequence>
<evidence type="ECO:0000313" key="2">
    <source>
        <dbReference type="Proteomes" id="UP000310066"/>
    </source>
</evidence>
<reference evidence="1 2" key="1">
    <citation type="submission" date="2017-03" db="EMBL/GenBank/DDBJ databases">
        <title>Genomes of endolithic fungi from Antarctica.</title>
        <authorList>
            <person name="Coleine C."/>
            <person name="Masonjones S."/>
            <person name="Stajich J.E."/>
        </authorList>
    </citation>
    <scope>NUCLEOTIDE SEQUENCE [LARGE SCALE GENOMIC DNA]</scope>
    <source>
        <strain evidence="1 2">CCFEE 5311</strain>
    </source>
</reference>
<evidence type="ECO:0000313" key="1">
    <source>
        <dbReference type="EMBL" id="TKA31580.1"/>
    </source>
</evidence>
<dbReference type="EMBL" id="NAJP01000095">
    <property type="protein sequence ID" value="TKA31580.1"/>
    <property type="molecule type" value="Genomic_DNA"/>
</dbReference>
<dbReference type="AlphaFoldDB" id="A0A4U0U8H0"/>